<protein>
    <recommendedName>
        <fullName evidence="10">Arginine biosynthesis bifunctional protein ArgJ, mitochondrial</fullName>
    </recommendedName>
    <domain>
        <recommendedName>
            <fullName evidence="10">Glutamate N-acetyltransferase</fullName>
            <shortName evidence="10">GAT</shortName>
            <ecNumber evidence="10">2.3.1.35</ecNumber>
        </recommendedName>
        <alternativeName>
            <fullName evidence="10">Ornithine acetyltransferase</fullName>
            <shortName evidence="10">OATase</shortName>
        </alternativeName>
        <alternativeName>
            <fullName evidence="10">Ornithine transacetylase</fullName>
        </alternativeName>
    </domain>
    <domain>
        <recommendedName>
            <fullName evidence="10">Amino-acid acetyltransferase</fullName>
            <ecNumber evidence="10">2.3.1.1</ecNumber>
        </recommendedName>
        <alternativeName>
            <fullName evidence="10">N-acetylglutamate synthase</fullName>
            <shortName evidence="10">AGS</shortName>
        </alternativeName>
    </domain>
    <component>
        <recommendedName>
            <fullName evidence="10">Arginine biosynthesis bifunctional protein ArgJ alpha chain</fullName>
        </recommendedName>
    </component>
    <component>
        <recommendedName>
            <fullName evidence="10">Arginine biosynthesis bifunctional protein ArgJ beta chain</fullName>
        </recommendedName>
    </component>
</protein>
<dbReference type="NCBIfam" id="NF003802">
    <property type="entry name" value="PRK05388.1"/>
    <property type="match status" value="1"/>
</dbReference>
<keyword evidence="3 10" id="KW-0055">Arginine biosynthesis</keyword>
<comment type="pathway">
    <text evidence="10">Amino-acid biosynthesis; L-arginine biosynthesis; L-ornithine and N-acetyl-L-glutamate from L-glutamate and N(2)-acetyl-L-ornithine (cyclic): step 1/1.</text>
</comment>
<keyword evidence="8 10" id="KW-0511">Multifunctional enzyme</keyword>
<dbReference type="InterPro" id="IPR042195">
    <property type="entry name" value="ArgJ_beta_C"/>
</dbReference>
<keyword evidence="4 10" id="KW-0028">Amino-acid biosynthesis</keyword>
<reference evidence="11 12" key="1">
    <citation type="submission" date="2017-02" db="EMBL/GenBank/DDBJ databases">
        <title>Genomes of Trichoderma spp. with biocontrol activity.</title>
        <authorList>
            <person name="Gardiner D."/>
            <person name="Kazan K."/>
            <person name="Vos C."/>
            <person name="Harvey P."/>
        </authorList>
    </citation>
    <scope>NUCLEOTIDE SEQUENCE [LARGE SCALE GENOMIC DNA]</scope>
    <source>
        <strain evidence="11 12">Tr1</strain>
    </source>
</reference>
<feature type="site" description="Involved in the stabilization of negative charge on the oxyanion by the formation of the oxyanion hole" evidence="10">
    <location>
        <position position="137"/>
    </location>
</feature>
<dbReference type="EC" id="2.3.1.1" evidence="10"/>
<comment type="pathway">
    <text evidence="10">Amino-acid biosynthesis; L-arginine biosynthesis; N(2)-acetyl-L-ornithine from L-glutamate: step 1/4.</text>
</comment>
<comment type="caution">
    <text evidence="11">The sequence shown here is derived from an EMBL/GenBank/DDBJ whole genome shotgun (WGS) entry which is preliminary data.</text>
</comment>
<evidence type="ECO:0000256" key="4">
    <source>
        <dbReference type="ARBA" id="ARBA00022605"/>
    </source>
</evidence>
<keyword evidence="6 10" id="KW-0068">Autocatalytic cleavage</keyword>
<dbReference type="Gene3D" id="3.60.70.12">
    <property type="entry name" value="L-amino peptidase D-ALA esterase/amidase"/>
    <property type="match status" value="1"/>
</dbReference>
<dbReference type="PANTHER" id="PTHR23100:SF0">
    <property type="entry name" value="ARGININE BIOSYNTHESIS BIFUNCTIONAL PROTEIN ARGJ, MITOCHONDRIAL"/>
    <property type="match status" value="1"/>
</dbReference>
<sequence>MLKFKRAYSTGLASAIPPAKLKYVPSSGTYPKGFLAAGVFVGVKPGNTSKPDLALVTSDRPASAAAVFTKNKFQAAPVTFSRKILQSKANAGLRSVIVNSGNANAVTGVGGLEDAASMARTTDQRVGSEDSTLVMSTGVIGQRLPIQKIVDHIPMAYHQAGDSHRHWLDCAKAICTTDTFPKLMSRTFALPSSPGVEYRIAGMTKGAGMMAPNLATMLTILATDAPIAPSLMNPLLKYSVDRSFNALTIDGDTSTNDTVALLANGAAGGNEVSSEQSADYEALKNLVTDFSAELAKYLVRDGEGATKFVTIHVVDGASEAASREIARAIARSPLVKTALYGKDANWGRILCAAGYALISPPGQPVNDVPEIIPERTSVSFVPTDGSAELKLLVNGEPENVDEQRASEILEMEDLEILVRLGTGDKSIVHWTCDFSHDYVTINGDYRT</sequence>
<evidence type="ECO:0000256" key="6">
    <source>
        <dbReference type="ARBA" id="ARBA00022813"/>
    </source>
</evidence>
<dbReference type="FunFam" id="3.60.70.12:FF:000001">
    <property type="entry name" value="Arginine biosynthesis bifunctional protein ArgJ, chloroplastic"/>
    <property type="match status" value="1"/>
</dbReference>
<evidence type="ECO:0000256" key="10">
    <source>
        <dbReference type="HAMAP-Rule" id="MF_03124"/>
    </source>
</evidence>
<dbReference type="InterPro" id="IPR016117">
    <property type="entry name" value="ArgJ-like_dom_sf"/>
</dbReference>
<feature type="chain" id="PRO_5023455682" description="Arginine biosynthesis bifunctional protein ArgJ beta chain" evidence="10">
    <location>
        <begin position="216"/>
        <end position="447"/>
    </location>
</feature>
<feature type="binding site" evidence="10">
    <location>
        <position position="176"/>
    </location>
    <ligand>
        <name>substrate</name>
    </ligand>
</feature>
<keyword evidence="5 10" id="KW-0808">Transferase</keyword>
<evidence type="ECO:0000256" key="1">
    <source>
        <dbReference type="ARBA" id="ARBA00004305"/>
    </source>
</evidence>
<dbReference type="InterPro" id="IPR002813">
    <property type="entry name" value="Arg_biosynth_ArgJ"/>
</dbReference>
<dbReference type="NCBIfam" id="TIGR00120">
    <property type="entry name" value="ArgJ"/>
    <property type="match status" value="1"/>
</dbReference>
<dbReference type="OrthoDB" id="4199794at2759"/>
<dbReference type="GO" id="GO:0004042">
    <property type="term" value="F:L-glutamate N-acetyltransferase activity"/>
    <property type="evidence" value="ECO:0007669"/>
    <property type="project" value="UniProtKB-UniRule"/>
</dbReference>
<evidence type="ECO:0000256" key="8">
    <source>
        <dbReference type="ARBA" id="ARBA00023268"/>
    </source>
</evidence>
<dbReference type="HAMAP" id="MF_01106">
    <property type="entry name" value="ArgJ"/>
    <property type="match status" value="1"/>
</dbReference>
<feature type="binding site" evidence="10">
    <location>
        <position position="303"/>
    </location>
    <ligand>
        <name>substrate</name>
    </ligand>
</feature>
<accession>A0A2K0UH20</accession>
<feature type="site" description="Involved in the stabilization of negative charge on the oxyanion by the formation of the oxyanion hole" evidence="10">
    <location>
        <position position="138"/>
    </location>
</feature>
<dbReference type="EC" id="2.3.1.35" evidence="10"/>
<dbReference type="FunFam" id="3.10.20.340:FF:000002">
    <property type="entry name" value="Arginine biosynthesis bifunctional protein ArgJ, mitochondrial"/>
    <property type="match status" value="1"/>
</dbReference>
<evidence type="ECO:0000313" key="12">
    <source>
        <dbReference type="Proteomes" id="UP000236290"/>
    </source>
</evidence>
<evidence type="ECO:0000256" key="7">
    <source>
        <dbReference type="ARBA" id="ARBA00023128"/>
    </source>
</evidence>
<comment type="function">
    <text evidence="10">Catalyzes two activities which are involved in the cyclic version of arginine biosynthesis: the synthesis of acetylglutamate from glutamate and acetyl-CoA, and of ornithine by transacetylation between acetylornithine and glutamate.</text>
</comment>
<evidence type="ECO:0000256" key="3">
    <source>
        <dbReference type="ARBA" id="ARBA00022571"/>
    </source>
</evidence>
<feature type="active site" description="Nucleophile" evidence="10">
    <location>
        <position position="216"/>
    </location>
</feature>
<dbReference type="AlphaFoldDB" id="A0A2K0UH20"/>
<dbReference type="SUPFAM" id="SSF56266">
    <property type="entry name" value="DmpA/ArgJ-like"/>
    <property type="match status" value="1"/>
</dbReference>
<dbReference type="Proteomes" id="UP000236290">
    <property type="component" value="Unassembled WGS sequence"/>
</dbReference>
<dbReference type="Pfam" id="PF01960">
    <property type="entry name" value="ArgJ"/>
    <property type="match status" value="1"/>
</dbReference>
<organism evidence="11 12">
    <name type="scientific">Trichoderma harzianum</name>
    <name type="common">Hypocrea lixii</name>
    <dbReference type="NCBI Taxonomy" id="5544"/>
    <lineage>
        <taxon>Eukaryota</taxon>
        <taxon>Fungi</taxon>
        <taxon>Dikarya</taxon>
        <taxon>Ascomycota</taxon>
        <taxon>Pezizomycotina</taxon>
        <taxon>Sordariomycetes</taxon>
        <taxon>Hypocreomycetidae</taxon>
        <taxon>Hypocreales</taxon>
        <taxon>Hypocreaceae</taxon>
        <taxon>Trichoderma</taxon>
    </lineage>
</organism>
<dbReference type="PANTHER" id="PTHR23100">
    <property type="entry name" value="ARGININE BIOSYNTHESIS BIFUNCTIONAL PROTEIN ARGJ"/>
    <property type="match status" value="1"/>
</dbReference>
<gene>
    <name evidence="11" type="ORF">THARTR1_02924</name>
</gene>
<evidence type="ECO:0000256" key="2">
    <source>
        <dbReference type="ARBA" id="ARBA00006774"/>
    </source>
</evidence>
<feature type="chain" id="PRO_5023455681" description="Arginine biosynthesis bifunctional protein ArgJ alpha chain" evidence="10">
    <location>
        <begin position="1"/>
        <end position="215"/>
    </location>
</feature>
<comment type="subcellular location">
    <subcellularLocation>
        <location evidence="1 10">Mitochondrion matrix</location>
    </subcellularLocation>
</comment>
<proteinExistence type="inferred from homology"/>
<keyword evidence="7 10" id="KW-0496">Mitochondrion</keyword>
<dbReference type="GO" id="GO:0006526">
    <property type="term" value="P:L-arginine biosynthetic process"/>
    <property type="evidence" value="ECO:0007669"/>
    <property type="project" value="UniProtKB-UniRule"/>
</dbReference>
<feature type="binding site" evidence="10">
    <location>
        <position position="205"/>
    </location>
    <ligand>
        <name>substrate</name>
    </ligand>
</feature>
<dbReference type="CDD" id="cd02152">
    <property type="entry name" value="OAT"/>
    <property type="match status" value="1"/>
</dbReference>
<feature type="binding site" evidence="10">
    <location>
        <position position="216"/>
    </location>
    <ligand>
        <name>substrate</name>
    </ligand>
</feature>
<dbReference type="EMBL" id="MTYI01000037">
    <property type="protein sequence ID" value="PNP57082.1"/>
    <property type="molecule type" value="Genomic_DNA"/>
</dbReference>
<dbReference type="GO" id="GO:0006592">
    <property type="term" value="P:ornithine biosynthetic process"/>
    <property type="evidence" value="ECO:0007669"/>
    <property type="project" value="TreeGrafter"/>
</dbReference>
<name>A0A2K0UH20_TRIHA</name>
<dbReference type="GO" id="GO:0005759">
    <property type="term" value="C:mitochondrial matrix"/>
    <property type="evidence" value="ECO:0007669"/>
    <property type="project" value="UniProtKB-SubCell"/>
</dbReference>
<evidence type="ECO:0000256" key="5">
    <source>
        <dbReference type="ARBA" id="ARBA00022679"/>
    </source>
</evidence>
<feature type="site" description="Cleavage; by autolysis" evidence="10">
    <location>
        <begin position="215"/>
        <end position="216"/>
    </location>
</feature>
<keyword evidence="9 10" id="KW-0012">Acyltransferase</keyword>
<feature type="binding site" evidence="10">
    <location>
        <position position="447"/>
    </location>
    <ligand>
        <name>substrate</name>
    </ligand>
</feature>
<evidence type="ECO:0000256" key="9">
    <source>
        <dbReference type="ARBA" id="ARBA00023315"/>
    </source>
</evidence>
<dbReference type="GO" id="GO:0004358">
    <property type="term" value="F:L-glutamate N-acetyltransferase activity, acting on acetyl-L-ornithine as donor"/>
    <property type="evidence" value="ECO:0007669"/>
    <property type="project" value="UniProtKB-UniRule"/>
</dbReference>
<feature type="binding site" evidence="10">
    <location>
        <position position="442"/>
    </location>
    <ligand>
        <name>substrate</name>
    </ligand>
</feature>
<comment type="subunit">
    <text evidence="10">Heterodimer of an alpha and a beta chain.</text>
</comment>
<comment type="similarity">
    <text evidence="2 10">Belongs to the ArgJ family.</text>
</comment>
<dbReference type="UniPathway" id="UPA00068">
    <property type="reaction ID" value="UER00106"/>
</dbReference>
<comment type="PTM">
    <text evidence="10">The alpha and beta chains are autoproteolytically processed from a single precursor protein within the mitochondrion.</text>
</comment>
<evidence type="ECO:0000313" key="11">
    <source>
        <dbReference type="EMBL" id="PNP57082.1"/>
    </source>
</evidence>
<dbReference type="Gene3D" id="3.10.20.340">
    <property type="entry name" value="ArgJ beta chain, C-terminal domain"/>
    <property type="match status" value="1"/>
</dbReference>
<comment type="catalytic activity">
    <reaction evidence="10">
        <text>L-glutamate + acetyl-CoA = N-acetyl-L-glutamate + CoA + H(+)</text>
        <dbReference type="Rhea" id="RHEA:24292"/>
        <dbReference type="ChEBI" id="CHEBI:15378"/>
        <dbReference type="ChEBI" id="CHEBI:29985"/>
        <dbReference type="ChEBI" id="CHEBI:44337"/>
        <dbReference type="ChEBI" id="CHEBI:57287"/>
        <dbReference type="ChEBI" id="CHEBI:57288"/>
        <dbReference type="EC" id="2.3.1.1"/>
    </reaction>
</comment>
<comment type="catalytic activity">
    <reaction evidence="10">
        <text>N(2)-acetyl-L-ornithine + L-glutamate = N-acetyl-L-glutamate + L-ornithine</text>
        <dbReference type="Rhea" id="RHEA:15349"/>
        <dbReference type="ChEBI" id="CHEBI:29985"/>
        <dbReference type="ChEBI" id="CHEBI:44337"/>
        <dbReference type="ChEBI" id="CHEBI:46911"/>
        <dbReference type="ChEBI" id="CHEBI:57805"/>
        <dbReference type="EC" id="2.3.1.35"/>
    </reaction>
</comment>
<dbReference type="Gene3D" id="3.30.2330.10">
    <property type="entry name" value="arginine biosynthesis bifunctional protein suprefamily"/>
    <property type="match status" value="1"/>
</dbReference>
<dbReference type="FunFam" id="3.30.2330.10:FF:000001">
    <property type="entry name" value="Arginine biosynthesis bifunctional protein ArgJ, mitochondrial"/>
    <property type="match status" value="1"/>
</dbReference>